<organism evidence="1">
    <name type="scientific">marine metagenome</name>
    <dbReference type="NCBI Taxonomy" id="408172"/>
    <lineage>
        <taxon>unclassified sequences</taxon>
        <taxon>metagenomes</taxon>
        <taxon>ecological metagenomes</taxon>
    </lineage>
</organism>
<dbReference type="EMBL" id="UINC01066751">
    <property type="protein sequence ID" value="SVB97771.1"/>
    <property type="molecule type" value="Genomic_DNA"/>
</dbReference>
<feature type="non-terminal residue" evidence="1">
    <location>
        <position position="1"/>
    </location>
</feature>
<dbReference type="AlphaFoldDB" id="A0A382IGI6"/>
<name>A0A382IGI6_9ZZZZ</name>
<accession>A0A382IGI6</accession>
<evidence type="ECO:0000313" key="1">
    <source>
        <dbReference type="EMBL" id="SVB97771.1"/>
    </source>
</evidence>
<protein>
    <submittedName>
        <fullName evidence="1">Uncharacterized protein</fullName>
    </submittedName>
</protein>
<reference evidence="1" key="1">
    <citation type="submission" date="2018-05" db="EMBL/GenBank/DDBJ databases">
        <authorList>
            <person name="Lanie J.A."/>
            <person name="Ng W.-L."/>
            <person name="Kazmierczak K.M."/>
            <person name="Andrzejewski T.M."/>
            <person name="Davidsen T.M."/>
            <person name="Wayne K.J."/>
            <person name="Tettelin H."/>
            <person name="Glass J.I."/>
            <person name="Rusch D."/>
            <person name="Podicherti R."/>
            <person name="Tsui H.-C.T."/>
            <person name="Winkler M.E."/>
        </authorList>
    </citation>
    <scope>NUCLEOTIDE SEQUENCE</scope>
</reference>
<gene>
    <name evidence="1" type="ORF">METZ01_LOCUS250625</name>
</gene>
<sequence length="53" mass="5576">DDGLGMNLPQGTKGAKATDVPAAPISFRKSLLDIPPVVSSFSDIQAHVSINWL</sequence>
<proteinExistence type="predicted"/>